<dbReference type="InterPro" id="IPR036689">
    <property type="entry name" value="ESAT-6-like_sf"/>
</dbReference>
<protein>
    <recommendedName>
        <fullName evidence="2">Outer membrane channel protein CpnT-like N-terminal domain-containing protein</fullName>
    </recommendedName>
</protein>
<reference evidence="4" key="1">
    <citation type="journal article" date="2019" name="Int. J. Syst. Evol. Microbiol.">
        <title>The Global Catalogue of Microorganisms (GCM) 10K type strain sequencing project: providing services to taxonomists for standard genome sequencing and annotation.</title>
        <authorList>
            <consortium name="The Broad Institute Genomics Platform"/>
            <consortium name="The Broad Institute Genome Sequencing Center for Infectious Disease"/>
            <person name="Wu L."/>
            <person name="Ma J."/>
        </authorList>
    </citation>
    <scope>NUCLEOTIDE SEQUENCE [LARGE SCALE GENOMIC DNA]</scope>
    <source>
        <strain evidence="4">CGMCC 4.7680</strain>
    </source>
</reference>
<name>A0ABQ3KJW9_9PSEU</name>
<evidence type="ECO:0000313" key="4">
    <source>
        <dbReference type="Proteomes" id="UP000649955"/>
    </source>
</evidence>
<comment type="caution">
    <text evidence="3">The sequence shown here is derived from an EMBL/GenBank/DDBJ whole genome shotgun (WGS) entry which is preliminary data.</text>
</comment>
<dbReference type="Pfam" id="PF25547">
    <property type="entry name" value="WXG100_2"/>
    <property type="match status" value="1"/>
</dbReference>
<proteinExistence type="predicted"/>
<dbReference type="SUPFAM" id="SSF140453">
    <property type="entry name" value="EsxAB dimer-like"/>
    <property type="match status" value="1"/>
</dbReference>
<keyword evidence="4" id="KW-1185">Reference proteome</keyword>
<dbReference type="RefSeq" id="WP_191314413.1">
    <property type="nucleotide sequence ID" value="NZ_BNAW01000030.1"/>
</dbReference>
<evidence type="ECO:0000259" key="2">
    <source>
        <dbReference type="Pfam" id="PF25547"/>
    </source>
</evidence>
<evidence type="ECO:0000256" key="1">
    <source>
        <dbReference type="SAM" id="MobiDB-lite"/>
    </source>
</evidence>
<gene>
    <name evidence="3" type="ORF">GCM10017567_57300</name>
</gene>
<dbReference type="Proteomes" id="UP000649955">
    <property type="component" value="Unassembled WGS sequence"/>
</dbReference>
<accession>A0ABQ3KJW9</accession>
<dbReference type="EMBL" id="BNAW01000030">
    <property type="protein sequence ID" value="GHG30004.1"/>
    <property type="molecule type" value="Genomic_DNA"/>
</dbReference>
<dbReference type="InterPro" id="IPR057746">
    <property type="entry name" value="CpnT-like_N"/>
</dbReference>
<evidence type="ECO:0000313" key="3">
    <source>
        <dbReference type="EMBL" id="GHG30004.1"/>
    </source>
</evidence>
<sequence length="405" mass="42550">MTNELIAAPKDETKWYSGIAQAEEVVSLCDAIDHGDWKDATISGSGLAMDGLTLIYDPAGALGILVAAGLGWVMEHVGPLKKALDDLAGDPAVIKSYGQTWKNVAGRVRQVAHRHEADVKADLAGWTGPASRTYRGEAAQRVTAMNAAAKAADTMGDAVVQAGAMVATVRTMVRDTIATLVASLISALLPPGGGTAKAVGMIAKAGQKVARLIEKLTRALGRLGEQLSKLAEMIGGLIRRLRGGARQTSRTSTHVSAAGEPPEPRLAGAGGHWPTIDESPGGAVGQLNNGSCVSACGEMITSGGRSQEELIGKIGAPAPFESLAKELGPEWRAGGISWKDFHNIVEETPVVAELMEMGKMPHAVIVEGFDEAGNLKIRDPWSGGSTYKMTREAFNRVWTSRVVFK</sequence>
<dbReference type="Gene3D" id="3.90.70.10">
    <property type="entry name" value="Cysteine proteinases"/>
    <property type="match status" value="1"/>
</dbReference>
<feature type="domain" description="Outer membrane channel protein CpnT-like N-terminal" evidence="2">
    <location>
        <begin position="89"/>
        <end position="198"/>
    </location>
</feature>
<feature type="region of interest" description="Disordered" evidence="1">
    <location>
        <begin position="245"/>
        <end position="282"/>
    </location>
</feature>
<organism evidence="3 4">
    <name type="scientific">Amycolatopsis bullii</name>
    <dbReference type="NCBI Taxonomy" id="941987"/>
    <lineage>
        <taxon>Bacteria</taxon>
        <taxon>Bacillati</taxon>
        <taxon>Actinomycetota</taxon>
        <taxon>Actinomycetes</taxon>
        <taxon>Pseudonocardiales</taxon>
        <taxon>Pseudonocardiaceae</taxon>
        <taxon>Amycolatopsis</taxon>
    </lineage>
</organism>